<dbReference type="RefSeq" id="WP_144358254.1">
    <property type="nucleotide sequence ID" value="NZ_VMNH01000006.1"/>
</dbReference>
<dbReference type="Proteomes" id="UP000316649">
    <property type="component" value="Unassembled WGS sequence"/>
</dbReference>
<gene>
    <name evidence="1" type="ORF">FHP88_06645</name>
</gene>
<organism evidence="1 2">
    <name type="scientific">Sedimenticola selenatireducens</name>
    <dbReference type="NCBI Taxonomy" id="191960"/>
    <lineage>
        <taxon>Bacteria</taxon>
        <taxon>Pseudomonadati</taxon>
        <taxon>Pseudomonadota</taxon>
        <taxon>Gammaproteobacteria</taxon>
        <taxon>Chromatiales</taxon>
        <taxon>Sedimenticolaceae</taxon>
        <taxon>Sedimenticola</taxon>
    </lineage>
</organism>
<keyword evidence="2" id="KW-1185">Reference proteome</keyword>
<sequence length="199" mass="22301">MLKRLIFVAIIAYGAYVSYTARSIDHAPGVLVETIPSQNNLANAPPFDHNGYRLTPLAEFNLEARILGTERYSLGREADLSPIDLALGWGPMSDSSVLSELSISQSGRFYHWSYRTPPLPVQEITRHSANMHMVPADSRIKQKLKRLREGDIVELEGYLVRADAKDGWHWVSSLTREDSGNGACELVWVKDISVRTSTF</sequence>
<comment type="caution">
    <text evidence="1">The sequence shown here is derived from an EMBL/GenBank/DDBJ whole genome shotgun (WGS) entry which is preliminary data.</text>
</comment>
<reference evidence="1 2" key="1">
    <citation type="submission" date="2019-07" db="EMBL/GenBank/DDBJ databases">
        <title>The pathways for chlorine oxyanion respiration interact through the shared metabolite chlorate.</title>
        <authorList>
            <person name="Barnum T.P."/>
            <person name="Cheng Y."/>
            <person name="Hill K.A."/>
            <person name="Lucas L.N."/>
            <person name="Carlson H.K."/>
            <person name="Coates J.D."/>
        </authorList>
    </citation>
    <scope>NUCLEOTIDE SEQUENCE [LARGE SCALE GENOMIC DNA]</scope>
    <source>
        <strain evidence="1 2">BK-1</strain>
    </source>
</reference>
<dbReference type="EMBL" id="VMNH01000006">
    <property type="protein sequence ID" value="TVO76238.1"/>
    <property type="molecule type" value="Genomic_DNA"/>
</dbReference>
<proteinExistence type="predicted"/>
<protein>
    <submittedName>
        <fullName evidence="1">Uncharacterized protein</fullName>
    </submittedName>
</protein>
<evidence type="ECO:0000313" key="2">
    <source>
        <dbReference type="Proteomes" id="UP000316649"/>
    </source>
</evidence>
<evidence type="ECO:0000313" key="1">
    <source>
        <dbReference type="EMBL" id="TVO76238.1"/>
    </source>
</evidence>
<dbReference type="AlphaFoldDB" id="A0A558DK05"/>
<accession>A0A558DK05</accession>
<dbReference type="OrthoDB" id="6706661at2"/>
<name>A0A558DK05_9GAMM</name>